<dbReference type="GO" id="GO:0033260">
    <property type="term" value="P:nuclear DNA replication"/>
    <property type="evidence" value="ECO:0007669"/>
    <property type="project" value="TreeGrafter"/>
</dbReference>
<gene>
    <name evidence="4" type="ORF">HYPBUDRAFT_4083</name>
</gene>
<dbReference type="InterPro" id="IPR016130">
    <property type="entry name" value="Tyr_Pase_AS"/>
</dbReference>
<evidence type="ECO:0000313" key="4">
    <source>
        <dbReference type="EMBL" id="ODV70187.1"/>
    </source>
</evidence>
<keyword evidence="1" id="KW-0378">Hydrolase</keyword>
<dbReference type="Pfam" id="PF00782">
    <property type="entry name" value="DSPc"/>
    <property type="match status" value="1"/>
</dbReference>
<dbReference type="InterPro" id="IPR000387">
    <property type="entry name" value="Tyr_Pase_dom"/>
</dbReference>
<dbReference type="PROSITE" id="PS00383">
    <property type="entry name" value="TYR_PHOSPHATASE_1"/>
    <property type="match status" value="1"/>
</dbReference>
<dbReference type="RefSeq" id="XP_020079254.1">
    <property type="nucleotide sequence ID" value="XM_020223399.1"/>
</dbReference>
<evidence type="ECO:0000256" key="1">
    <source>
        <dbReference type="ARBA" id="ARBA00022801"/>
    </source>
</evidence>
<keyword evidence="2" id="KW-0904">Protein phosphatase</keyword>
<dbReference type="EMBL" id="KV454538">
    <property type="protein sequence ID" value="ODV70187.1"/>
    <property type="molecule type" value="Genomic_DNA"/>
</dbReference>
<dbReference type="SMART" id="SM00195">
    <property type="entry name" value="DSPc"/>
    <property type="match status" value="1"/>
</dbReference>
<dbReference type="AlphaFoldDB" id="A0A1E4RSG7"/>
<evidence type="ECO:0000313" key="5">
    <source>
        <dbReference type="Proteomes" id="UP000095085"/>
    </source>
</evidence>
<dbReference type="InterPro" id="IPR029021">
    <property type="entry name" value="Prot-tyrosine_phosphatase-like"/>
</dbReference>
<dbReference type="STRING" id="984485.A0A1E4RSG7"/>
<reference evidence="5" key="1">
    <citation type="submission" date="2016-05" db="EMBL/GenBank/DDBJ databases">
        <title>Comparative genomics of biotechnologically important yeasts.</title>
        <authorList>
            <consortium name="DOE Joint Genome Institute"/>
            <person name="Riley R."/>
            <person name="Haridas S."/>
            <person name="Wolfe K.H."/>
            <person name="Lopes M.R."/>
            <person name="Hittinger C.T."/>
            <person name="Goker M."/>
            <person name="Salamov A."/>
            <person name="Wisecaver J."/>
            <person name="Long T.M."/>
            <person name="Aerts A.L."/>
            <person name="Barry K."/>
            <person name="Choi C."/>
            <person name="Clum A."/>
            <person name="Coughlan A.Y."/>
            <person name="Deshpande S."/>
            <person name="Douglass A.P."/>
            <person name="Hanson S.J."/>
            <person name="Klenk H.-P."/>
            <person name="Labutti K."/>
            <person name="Lapidus A."/>
            <person name="Lindquist E."/>
            <person name="Lipzen A."/>
            <person name="Meier-Kolthoff J.P."/>
            <person name="Ohm R.A."/>
            <person name="Otillar R.P."/>
            <person name="Pangilinan J."/>
            <person name="Peng Y."/>
            <person name="Rokas A."/>
            <person name="Rosa C.A."/>
            <person name="Scheuner C."/>
            <person name="Sibirny A.A."/>
            <person name="Slot J.C."/>
            <person name="Stielow J.B."/>
            <person name="Sun H."/>
            <person name="Kurtzman C.P."/>
            <person name="Blackwell M."/>
            <person name="Grigoriev I.V."/>
            <person name="Jeffries T.W."/>
        </authorList>
    </citation>
    <scope>NUCLEOTIDE SEQUENCE [LARGE SCALE GENOMIC DNA]</scope>
    <source>
        <strain evidence="5">NRRL Y-1933</strain>
    </source>
</reference>
<keyword evidence="5" id="KW-1185">Reference proteome</keyword>
<dbReference type="PANTHER" id="PTHR47550:SF1">
    <property type="entry name" value="DUAL SPECIFICITY PROTEIN PHOSPHATASE PPS1"/>
    <property type="match status" value="1"/>
</dbReference>
<dbReference type="GeneID" id="30997948"/>
<name>A0A1E4RSG7_9ASCO</name>
<organism evidence="4 5">
    <name type="scientific">Hyphopichia burtonii NRRL Y-1933</name>
    <dbReference type="NCBI Taxonomy" id="984485"/>
    <lineage>
        <taxon>Eukaryota</taxon>
        <taxon>Fungi</taxon>
        <taxon>Dikarya</taxon>
        <taxon>Ascomycota</taxon>
        <taxon>Saccharomycotina</taxon>
        <taxon>Pichiomycetes</taxon>
        <taxon>Debaryomycetaceae</taxon>
        <taxon>Hyphopichia</taxon>
    </lineage>
</organism>
<dbReference type="GO" id="GO:0005634">
    <property type="term" value="C:nucleus"/>
    <property type="evidence" value="ECO:0007669"/>
    <property type="project" value="GOC"/>
</dbReference>
<dbReference type="Proteomes" id="UP000095085">
    <property type="component" value="Unassembled WGS sequence"/>
</dbReference>
<accession>A0A1E4RSG7</accession>
<dbReference type="OrthoDB" id="273181at2759"/>
<dbReference type="Gene3D" id="3.90.190.10">
    <property type="entry name" value="Protein tyrosine phosphatase superfamily"/>
    <property type="match status" value="1"/>
</dbReference>
<evidence type="ECO:0000256" key="2">
    <source>
        <dbReference type="ARBA" id="ARBA00022912"/>
    </source>
</evidence>
<dbReference type="InterPro" id="IPR020422">
    <property type="entry name" value="TYR_PHOSPHATASE_DUAL_dom"/>
</dbReference>
<dbReference type="PROSITE" id="PS50056">
    <property type="entry name" value="TYR_PHOSPHATASE_2"/>
    <property type="match status" value="1"/>
</dbReference>
<evidence type="ECO:0000259" key="3">
    <source>
        <dbReference type="PROSITE" id="PS50056"/>
    </source>
</evidence>
<sequence>MSQGFMEYVVNHSHDYTKKSPCTNQVNDEPAVVPRSLKNGESAVVESAKLGSGLVTTNHVKARSNSAPEVARLEKEYVAVSEYDGCKKLTKEEEEVCRRQASELLINVFNKELEVYDESITTRSKIFKITTLNQLKTLLNFTYNDYLNPLPSSDEMFPYLHGLNNVRQCSFFIDKLDYDQPSMNVPLPFEKEYSEIPKLSFFNLLTIDCCEDGDWNSGEDRVKLTNSISFDSLLTQRREHGSVDTIDETNDDHIEYIEYEPLDSINKIDRYQFQLNNRNFDHQIKLLAPLSHFLVYDSDLKHDDSATSSTAETLYHLVNPERGQYIYVVDTKLLKNFGKSEELKSFVEPSGDLVNQPISSINNNPFHCKLLKMEQNMIWKTHSVRKVFPRTYIGNLIDFSYLTNSNLKRNNYHAGHDFKLYINCHENAQFPNIRILEELLKSIDNGKLKNREILLEFPSAGSINCDTITWNETLSFINTLKVIYKYVHVLKHDVFIFCFDGFTGLSLLTLALGSLFDGDFFEDVVVNIFKRSQIKLYFFKNDVIFLKRFEKFLYWFKLKNLNDDSLSKNLVDDLKYEEIDSLYYKLISNKLNNSKESTCIGHAGDWFDWECDNNFPAQIYPNLYLGSLCHASSSTILNTYGITRVISMGEKPIWFNELNVVFEAELTGETCKKVIKPIYSFYNGSSQGDIYEVTLGNDLTKADCHPPKSLPQLRKIIYIHNVKDDGRDSLMPLLTGCPERIQRKVLISPSDQEESLIHCKIGVSRSATLAMASVMKYLKKDILQAYMFVRIRRFNIIVQPNLRVFYELFLYDEYLRRKKNRDLKRRYCWASLCHEIHKLNSHYIH</sequence>
<proteinExistence type="predicted"/>
<dbReference type="InterPro" id="IPR000340">
    <property type="entry name" value="Dual-sp_phosphatase_cat-dom"/>
</dbReference>
<dbReference type="InterPro" id="IPR053239">
    <property type="entry name" value="Dual_spec_PTase"/>
</dbReference>
<dbReference type="SUPFAM" id="SSF52799">
    <property type="entry name" value="(Phosphotyrosine protein) phosphatases II"/>
    <property type="match status" value="1"/>
</dbReference>
<feature type="domain" description="Tyrosine specific protein phosphatases" evidence="3">
    <location>
        <begin position="756"/>
        <end position="804"/>
    </location>
</feature>
<dbReference type="GO" id="GO:0008138">
    <property type="term" value="F:protein tyrosine/serine/threonine phosphatase activity"/>
    <property type="evidence" value="ECO:0007669"/>
    <property type="project" value="TreeGrafter"/>
</dbReference>
<protein>
    <recommendedName>
        <fullName evidence="3">Tyrosine specific protein phosphatases domain-containing protein</fullName>
    </recommendedName>
</protein>
<dbReference type="PANTHER" id="PTHR47550">
    <property type="entry name" value="DUAL SPECIFICITY PROTEIN PHOSPHATASE PPS1"/>
    <property type="match status" value="1"/>
</dbReference>